<organism evidence="1 2">
    <name type="scientific">Alicyclobacillus vulcanalis</name>
    <dbReference type="NCBI Taxonomy" id="252246"/>
    <lineage>
        <taxon>Bacteria</taxon>
        <taxon>Bacillati</taxon>
        <taxon>Bacillota</taxon>
        <taxon>Bacilli</taxon>
        <taxon>Bacillales</taxon>
        <taxon>Alicyclobacillaceae</taxon>
        <taxon>Alicyclobacillus</taxon>
    </lineage>
</organism>
<dbReference type="EMBL" id="FTOO01000006">
    <property type="protein sequence ID" value="SIS89536.1"/>
    <property type="molecule type" value="Genomic_DNA"/>
</dbReference>
<protein>
    <submittedName>
        <fullName evidence="1">Uncharacterized protein</fullName>
    </submittedName>
</protein>
<reference evidence="2" key="1">
    <citation type="submission" date="2017-01" db="EMBL/GenBank/DDBJ databases">
        <authorList>
            <person name="Varghese N."/>
            <person name="Submissions S."/>
        </authorList>
    </citation>
    <scope>NUCLEOTIDE SEQUENCE [LARGE SCALE GENOMIC DNA]</scope>
    <source>
        <strain evidence="2">DSM 16176</strain>
    </source>
</reference>
<keyword evidence="2" id="KW-1185">Reference proteome</keyword>
<dbReference type="STRING" id="252246.SAMN05421799_106116"/>
<evidence type="ECO:0000313" key="1">
    <source>
        <dbReference type="EMBL" id="SIS89536.1"/>
    </source>
</evidence>
<proteinExistence type="predicted"/>
<dbReference type="Proteomes" id="UP000186156">
    <property type="component" value="Unassembled WGS sequence"/>
</dbReference>
<name>A0A1N7MTW2_9BACL</name>
<gene>
    <name evidence="1" type="ORF">SAMN05421799_106116</name>
</gene>
<dbReference type="AlphaFoldDB" id="A0A1N7MTW2"/>
<accession>A0A1N7MTW2</accession>
<sequence>MATSAVAASLAGCGAPDLAAMRPTVQKSAVLVEVVGAPPFAPSASQLGTAGATSVEVVHVALGEWQSVAAHALAKGQLTGVMVVCDDANAVASGLNQLAADHPDVRFLVVSNWPASQITSGNVEDVAQDPVAVAYSIGALCGDWIASSTSTSGAVYSGVPSIVYAPRGATVAEQKAFFTGLYQANPNVRVVALPQPAAQSLSSYGYAVDLGVVGGSPAAGELSALRSAAPAWAAFGTSPIAGFAISPGHLSSSEAVQAFQALVSPDAWHSGEHLVLDLSSVAFDDKQVPATVIAAWAKLEVNAIAAAAQSNAAFASLPPSVRSDLANAFHLS</sequence>
<evidence type="ECO:0000313" key="2">
    <source>
        <dbReference type="Proteomes" id="UP000186156"/>
    </source>
</evidence>